<keyword evidence="2" id="KW-1185">Reference proteome</keyword>
<reference evidence="2" key="1">
    <citation type="journal article" date="2018" name="BMC Genomics">
        <title>Genomic insights into host adaptation between the wheat stripe rust pathogen (Puccinia striiformis f. sp. tritici) and the barley stripe rust pathogen (Puccinia striiformis f. sp. hordei).</title>
        <authorList>
            <person name="Xia C."/>
            <person name="Wang M."/>
            <person name="Yin C."/>
            <person name="Cornejo O.E."/>
            <person name="Hulbert S.H."/>
            <person name="Chen X."/>
        </authorList>
    </citation>
    <scope>NUCLEOTIDE SEQUENCE [LARGE SCALE GENOMIC DNA]</scope>
    <source>
        <strain evidence="2">93-210</strain>
    </source>
</reference>
<dbReference type="Proteomes" id="UP001060170">
    <property type="component" value="Chromosome 4"/>
</dbReference>
<proteinExistence type="predicted"/>
<name>A0ACC0EPF4_9BASI</name>
<reference evidence="2" key="2">
    <citation type="journal article" date="2018" name="Mol. Plant Microbe Interact.">
        <title>Genome sequence resources for the wheat stripe rust pathogen (Puccinia striiformis f. sp. tritici) and the barley stripe rust pathogen (Puccinia striiformis f. sp. hordei).</title>
        <authorList>
            <person name="Xia C."/>
            <person name="Wang M."/>
            <person name="Yin C."/>
            <person name="Cornejo O.E."/>
            <person name="Hulbert S.H."/>
            <person name="Chen X."/>
        </authorList>
    </citation>
    <scope>NUCLEOTIDE SEQUENCE [LARGE SCALE GENOMIC DNA]</scope>
    <source>
        <strain evidence="2">93-210</strain>
    </source>
</reference>
<protein>
    <submittedName>
        <fullName evidence="1">Uncharacterized protein</fullName>
    </submittedName>
</protein>
<comment type="caution">
    <text evidence="1">The sequence shown here is derived from an EMBL/GenBank/DDBJ whole genome shotgun (WGS) entry which is preliminary data.</text>
</comment>
<reference evidence="1 2" key="3">
    <citation type="journal article" date="2022" name="Microbiol. Spectr.">
        <title>Folding features and dynamics of 3D genome architecture in plant fungal pathogens.</title>
        <authorList>
            <person name="Xia C."/>
        </authorList>
    </citation>
    <scope>NUCLEOTIDE SEQUENCE [LARGE SCALE GENOMIC DNA]</scope>
    <source>
        <strain evidence="1 2">93-210</strain>
    </source>
</reference>
<sequence>MLFSSRTVTLIAALVANASSSTSKPAPDAAMGAMAPSPDAAAPGATPAGAPVPGDMSSGQCMCAPMPMPQCTPGPPSPGNGPPTPGNGPPSPGNGPPTPGSGLPSPPAPGSGLPPVPVTGVTGPGPITNGPSTGPPGTPTGSIVSSVGKSPPVGGNGPTPPGVNGTTLPPVDNSTTPDNGTEDSSASIMSNSFSLAGFLAAGAVALAL</sequence>
<dbReference type="EMBL" id="CM045868">
    <property type="protein sequence ID" value="KAI7957529.1"/>
    <property type="molecule type" value="Genomic_DNA"/>
</dbReference>
<gene>
    <name evidence="1" type="ORF">MJO28_004624</name>
</gene>
<evidence type="ECO:0000313" key="1">
    <source>
        <dbReference type="EMBL" id="KAI7957529.1"/>
    </source>
</evidence>
<evidence type="ECO:0000313" key="2">
    <source>
        <dbReference type="Proteomes" id="UP001060170"/>
    </source>
</evidence>
<accession>A0ACC0EPF4</accession>
<organism evidence="1 2">
    <name type="scientific">Puccinia striiformis f. sp. tritici</name>
    <dbReference type="NCBI Taxonomy" id="168172"/>
    <lineage>
        <taxon>Eukaryota</taxon>
        <taxon>Fungi</taxon>
        <taxon>Dikarya</taxon>
        <taxon>Basidiomycota</taxon>
        <taxon>Pucciniomycotina</taxon>
        <taxon>Pucciniomycetes</taxon>
        <taxon>Pucciniales</taxon>
        <taxon>Pucciniaceae</taxon>
        <taxon>Puccinia</taxon>
    </lineage>
</organism>